<reference evidence="2 3" key="1">
    <citation type="submission" date="2024-12" db="EMBL/GenBank/DDBJ databases">
        <title>The unique morphological basis and parallel evolutionary history of personate flowers in Penstemon.</title>
        <authorList>
            <person name="Depatie T.H."/>
            <person name="Wessinger C.A."/>
        </authorList>
    </citation>
    <scope>NUCLEOTIDE SEQUENCE [LARGE SCALE GENOMIC DNA]</scope>
    <source>
        <strain evidence="2">WTNN_2</strain>
        <tissue evidence="2">Leaf</tissue>
    </source>
</reference>
<accession>A0ABD3UH60</accession>
<evidence type="ECO:0000256" key="1">
    <source>
        <dbReference type="SAM" id="Phobius"/>
    </source>
</evidence>
<evidence type="ECO:0000313" key="3">
    <source>
        <dbReference type="Proteomes" id="UP001634393"/>
    </source>
</evidence>
<gene>
    <name evidence="2" type="ORF">ACJIZ3_010751</name>
</gene>
<dbReference type="EMBL" id="JBJXBP010000001">
    <property type="protein sequence ID" value="KAL3848869.1"/>
    <property type="molecule type" value="Genomic_DNA"/>
</dbReference>
<keyword evidence="1" id="KW-0812">Transmembrane</keyword>
<comment type="caution">
    <text evidence="2">The sequence shown here is derived from an EMBL/GenBank/DDBJ whole genome shotgun (WGS) entry which is preliminary data.</text>
</comment>
<dbReference type="Proteomes" id="UP001634393">
    <property type="component" value="Unassembled WGS sequence"/>
</dbReference>
<keyword evidence="1" id="KW-1133">Transmembrane helix</keyword>
<sequence>MGVIVNSIIILKIIPFSNFFRIFFLFFRSDY</sequence>
<keyword evidence="3" id="KW-1185">Reference proteome</keyword>
<feature type="transmembrane region" description="Helical" evidence="1">
    <location>
        <begin position="6"/>
        <end position="27"/>
    </location>
</feature>
<proteinExistence type="predicted"/>
<evidence type="ECO:0000313" key="2">
    <source>
        <dbReference type="EMBL" id="KAL3848869.1"/>
    </source>
</evidence>
<evidence type="ECO:0008006" key="4">
    <source>
        <dbReference type="Google" id="ProtNLM"/>
    </source>
</evidence>
<name>A0ABD3UH60_9LAMI</name>
<organism evidence="2 3">
    <name type="scientific">Penstemon smallii</name>
    <dbReference type="NCBI Taxonomy" id="265156"/>
    <lineage>
        <taxon>Eukaryota</taxon>
        <taxon>Viridiplantae</taxon>
        <taxon>Streptophyta</taxon>
        <taxon>Embryophyta</taxon>
        <taxon>Tracheophyta</taxon>
        <taxon>Spermatophyta</taxon>
        <taxon>Magnoliopsida</taxon>
        <taxon>eudicotyledons</taxon>
        <taxon>Gunneridae</taxon>
        <taxon>Pentapetalae</taxon>
        <taxon>asterids</taxon>
        <taxon>lamiids</taxon>
        <taxon>Lamiales</taxon>
        <taxon>Plantaginaceae</taxon>
        <taxon>Cheloneae</taxon>
        <taxon>Penstemon</taxon>
    </lineage>
</organism>
<dbReference type="AlphaFoldDB" id="A0ABD3UH60"/>
<protein>
    <recommendedName>
        <fullName evidence="4">Photosystem II protein I</fullName>
    </recommendedName>
</protein>
<keyword evidence="1" id="KW-0472">Membrane</keyword>